<comment type="caution">
    <text evidence="1">The sequence shown here is derived from an EMBL/GenBank/DDBJ whole genome shotgun (WGS) entry which is preliminary data.</text>
</comment>
<reference evidence="2" key="1">
    <citation type="journal article" date="2019" name="Int. J. Syst. Evol. Microbiol.">
        <title>The Global Catalogue of Microorganisms (GCM) 10K type strain sequencing project: providing services to taxonomists for standard genome sequencing and annotation.</title>
        <authorList>
            <consortium name="The Broad Institute Genomics Platform"/>
            <consortium name="The Broad Institute Genome Sequencing Center for Infectious Disease"/>
            <person name="Wu L."/>
            <person name="Ma J."/>
        </authorList>
    </citation>
    <scope>NUCLEOTIDE SEQUENCE [LARGE SCALE GENOMIC DNA]</scope>
    <source>
        <strain evidence="2">CECT 7184</strain>
    </source>
</reference>
<accession>A0ABT8D0Q5</accession>
<gene>
    <name evidence="1" type="ORF">QW060_25300</name>
</gene>
<dbReference type="Proteomes" id="UP001242368">
    <property type="component" value="Unassembled WGS sequence"/>
</dbReference>
<protein>
    <submittedName>
        <fullName evidence="1">Uncharacterized protein</fullName>
    </submittedName>
</protein>
<dbReference type="EMBL" id="JAUFQU010000078">
    <property type="protein sequence ID" value="MDN3710192.1"/>
    <property type="molecule type" value="Genomic_DNA"/>
</dbReference>
<keyword evidence="2" id="KW-1185">Reference proteome</keyword>
<dbReference type="RefSeq" id="WP_290365426.1">
    <property type="nucleotide sequence ID" value="NZ_JAUFQU010000078.1"/>
</dbReference>
<proteinExistence type="predicted"/>
<evidence type="ECO:0000313" key="1">
    <source>
        <dbReference type="EMBL" id="MDN3710192.1"/>
    </source>
</evidence>
<sequence>MYRFPVISLKISGQYSGTNCFANTGSDTVTNNFSGVIVIINVFL</sequence>
<evidence type="ECO:0000313" key="2">
    <source>
        <dbReference type="Proteomes" id="UP001242368"/>
    </source>
</evidence>
<name>A0ABT8D0Q5_9FLAO</name>
<organism evidence="1 2">
    <name type="scientific">Paenimyroides ceti</name>
    <dbReference type="NCBI Taxonomy" id="395087"/>
    <lineage>
        <taxon>Bacteria</taxon>
        <taxon>Pseudomonadati</taxon>
        <taxon>Bacteroidota</taxon>
        <taxon>Flavobacteriia</taxon>
        <taxon>Flavobacteriales</taxon>
        <taxon>Flavobacteriaceae</taxon>
        <taxon>Paenimyroides</taxon>
    </lineage>
</organism>